<dbReference type="Gene3D" id="3.30.70.270">
    <property type="match status" value="1"/>
</dbReference>
<dbReference type="GO" id="GO:0071111">
    <property type="term" value="F:cyclic-guanylate-specific phosphodiesterase activity"/>
    <property type="evidence" value="ECO:0007669"/>
    <property type="project" value="UniProtKB-EC"/>
</dbReference>
<comment type="catalytic activity">
    <reaction evidence="1">
        <text>3',3'-c-di-GMP + H2O = 5'-phosphoguanylyl(3'-&gt;5')guanosine + H(+)</text>
        <dbReference type="Rhea" id="RHEA:24902"/>
        <dbReference type="ChEBI" id="CHEBI:15377"/>
        <dbReference type="ChEBI" id="CHEBI:15378"/>
        <dbReference type="ChEBI" id="CHEBI:58754"/>
        <dbReference type="ChEBI" id="CHEBI:58805"/>
        <dbReference type="EC" id="3.1.4.52"/>
    </reaction>
    <physiologicalReaction direction="left-to-right" evidence="1">
        <dbReference type="Rhea" id="RHEA:24903"/>
    </physiologicalReaction>
</comment>
<dbReference type="InterPro" id="IPR000160">
    <property type="entry name" value="GGDEF_dom"/>
</dbReference>
<dbReference type="InterPro" id="IPR003660">
    <property type="entry name" value="HAMP_dom"/>
</dbReference>
<dbReference type="GO" id="GO:0016020">
    <property type="term" value="C:membrane"/>
    <property type="evidence" value="ECO:0007669"/>
    <property type="project" value="InterPro"/>
</dbReference>
<dbReference type="CDD" id="cd06225">
    <property type="entry name" value="HAMP"/>
    <property type="match status" value="1"/>
</dbReference>
<dbReference type="InterPro" id="IPR035919">
    <property type="entry name" value="EAL_sf"/>
</dbReference>
<dbReference type="SUPFAM" id="SSF55785">
    <property type="entry name" value="PYP-like sensor domain (PAS domain)"/>
    <property type="match status" value="1"/>
</dbReference>
<dbReference type="NCBIfam" id="TIGR00254">
    <property type="entry name" value="GGDEF"/>
    <property type="match status" value="1"/>
</dbReference>
<dbReference type="PANTHER" id="PTHR44757:SF2">
    <property type="entry name" value="BIOFILM ARCHITECTURE MAINTENANCE PROTEIN MBAA"/>
    <property type="match status" value="1"/>
</dbReference>
<dbReference type="RefSeq" id="WP_153117213.1">
    <property type="nucleotide sequence ID" value="NZ_JACIGE010000009.1"/>
</dbReference>
<dbReference type="CDD" id="cd01949">
    <property type="entry name" value="GGDEF"/>
    <property type="match status" value="1"/>
</dbReference>
<proteinExistence type="predicted"/>
<dbReference type="Pfam" id="PF00563">
    <property type="entry name" value="EAL"/>
    <property type="match status" value="1"/>
</dbReference>
<dbReference type="Gene3D" id="3.20.20.450">
    <property type="entry name" value="EAL domain"/>
    <property type="match status" value="1"/>
</dbReference>
<dbReference type="SMART" id="SM00086">
    <property type="entry name" value="PAC"/>
    <property type="match status" value="2"/>
</dbReference>
<dbReference type="SMART" id="SM00091">
    <property type="entry name" value="PAS"/>
    <property type="match status" value="2"/>
</dbReference>
<reference evidence="7 8" key="1">
    <citation type="submission" date="2020-08" db="EMBL/GenBank/DDBJ databases">
        <title>Genome sequencing of Purple Non-Sulfur Bacteria from various extreme environments.</title>
        <authorList>
            <person name="Mayer M."/>
        </authorList>
    </citation>
    <scope>NUCLEOTIDE SEQUENCE [LARGE SCALE GENOMIC DNA]</scope>
    <source>
        <strain evidence="7 8">2761</strain>
    </source>
</reference>
<dbReference type="SUPFAM" id="SSF141868">
    <property type="entry name" value="EAL domain-like"/>
    <property type="match status" value="1"/>
</dbReference>
<dbReference type="OrthoDB" id="9813903at2"/>
<dbReference type="SUPFAM" id="SSF55073">
    <property type="entry name" value="Nucleotide cyclase"/>
    <property type="match status" value="1"/>
</dbReference>
<dbReference type="AlphaFoldDB" id="A0A840G1N9"/>
<sequence length="1061" mass="116970">MFAPLLRLISRLSVGRKLMLIYLLDLSAVIFVSGILVNEKFIAIDFARKEIVGNAYIASVRDAFVAAGGTLASVPSASESKTLATAIERTEQNLGAELGSSDVASAFAGALVALADENLSTKTSGSALARGRALITRVGNQSNLILDPDLDSYYTMSLIVLRFPELVELLDLTARQAKATASLPAATRGEALTQYLILEGRLDAIVNGSESDYAEALAAGDKALTTRLTPTRTSLREALEAFRQSSRAIIETGPEQAQSLMVTHAAALQAAAAAWGAAQTAMDGLLAARVSHLYERMWTHLGAALVLLMLILSVVFFVARQIALPLRKLSDVATRVRETGDYSLRAERRDEDTASSDEIGRLLKAFNGMLEQLDQLRLVEQELAASARAAATQREMVEAIPIPLVVTAIPYHEVLHANGPAQVWLGNCDKNPWQMMLEPHARTGFFQRLADIGEVREFEARWQRPGEAPSWALLAARRLVYQGRDAVLATFTPINRIKQMERRLAMWARVFEASSESILVTNAEGFIIDVNRAFSRTSAFDPSELADLPASSVLASKRSDAAFFSEIWRLAAIQGSWQGEAWLGRKSGESFPVWLLVNAVRDGDGQITHFIAAARDISERKSNEERIQHLAHHDPLTDLPNRALCIERLRLAMQQAQRSGQKIAVLFIDLDRFKNINDSLGHHIGDALLRSVARRLIDGVRAADTVSRLGGDEFVIILNGFEHTDEVMEIVYQRLIPRIRQPHDIDGAELFVSCSVGIAVYPDDAEEIDLLMRNADAAMYLAKTSGRNNAQFFTPELSIQASERLSIENELRHAIEREELCLYYQPRIATRSQKLVGIEALVRWQHPEKGLLSPIRFIPVAEESGLIIPLGNWILREACRQHIEWRGRGIGSIPVSVNLSALQLRDPGLLAMIDSTLRDTGMEASMLELELTESLLMEDVSKTIELLAAIRERGLKLSIDDFGTGYSSLNYLRRFPIDALKIDQSFIRGMLDDAQHLAITKAIIGIGQTLGLRVVAEGVEQDEELRVLTAAGCDEIQGYYFSRPLPAAEMAAWIANYGTKD</sequence>
<organism evidence="7 8">
    <name type="scientific">Rhodocyclus tenuis</name>
    <name type="common">Rhodospirillum tenue</name>
    <dbReference type="NCBI Taxonomy" id="1066"/>
    <lineage>
        <taxon>Bacteria</taxon>
        <taxon>Pseudomonadati</taxon>
        <taxon>Pseudomonadota</taxon>
        <taxon>Betaproteobacteria</taxon>
        <taxon>Rhodocyclales</taxon>
        <taxon>Rhodocyclaceae</taxon>
        <taxon>Rhodocyclus</taxon>
    </lineage>
</organism>
<dbReference type="SMART" id="SM00304">
    <property type="entry name" value="HAMP"/>
    <property type="match status" value="1"/>
</dbReference>
<dbReference type="FunFam" id="3.20.20.450:FF:000001">
    <property type="entry name" value="Cyclic di-GMP phosphodiesterase yahA"/>
    <property type="match status" value="1"/>
</dbReference>
<feature type="transmembrane region" description="Helical" evidence="2">
    <location>
        <begin position="20"/>
        <end position="38"/>
    </location>
</feature>
<dbReference type="SMART" id="SM00267">
    <property type="entry name" value="GGDEF"/>
    <property type="match status" value="1"/>
</dbReference>
<gene>
    <name evidence="7" type="ORF">GGD90_002575</name>
</gene>
<keyword evidence="2" id="KW-1133">Transmembrane helix</keyword>
<dbReference type="SMART" id="SM00052">
    <property type="entry name" value="EAL"/>
    <property type="match status" value="1"/>
</dbReference>
<accession>A0A840G1N9</accession>
<dbReference type="PROSITE" id="PS50887">
    <property type="entry name" value="GGDEF"/>
    <property type="match status" value="1"/>
</dbReference>
<dbReference type="InterPro" id="IPR001633">
    <property type="entry name" value="EAL_dom"/>
</dbReference>
<evidence type="ECO:0000256" key="2">
    <source>
        <dbReference type="SAM" id="Phobius"/>
    </source>
</evidence>
<dbReference type="NCBIfam" id="TIGR00229">
    <property type="entry name" value="sensory_box"/>
    <property type="match status" value="1"/>
</dbReference>
<dbReference type="FunFam" id="3.30.70.270:FF:000001">
    <property type="entry name" value="Diguanylate cyclase domain protein"/>
    <property type="match status" value="1"/>
</dbReference>
<evidence type="ECO:0000313" key="8">
    <source>
        <dbReference type="Proteomes" id="UP000587070"/>
    </source>
</evidence>
<comment type="caution">
    <text evidence="7">The sequence shown here is derived from an EMBL/GenBank/DDBJ whole genome shotgun (WGS) entry which is preliminary data.</text>
</comment>
<dbReference type="InterPro" id="IPR052155">
    <property type="entry name" value="Biofilm_reg_signaling"/>
</dbReference>
<evidence type="ECO:0000259" key="3">
    <source>
        <dbReference type="PROSITE" id="PS50113"/>
    </source>
</evidence>
<dbReference type="Pfam" id="PF13426">
    <property type="entry name" value="PAS_9"/>
    <property type="match status" value="1"/>
</dbReference>
<dbReference type="Gene3D" id="6.10.340.10">
    <property type="match status" value="1"/>
</dbReference>
<dbReference type="PANTHER" id="PTHR44757">
    <property type="entry name" value="DIGUANYLATE CYCLASE DGCP"/>
    <property type="match status" value="1"/>
</dbReference>
<feature type="domain" description="EAL" evidence="4">
    <location>
        <begin position="804"/>
        <end position="1058"/>
    </location>
</feature>
<dbReference type="Pfam" id="PF00990">
    <property type="entry name" value="GGDEF"/>
    <property type="match status" value="1"/>
</dbReference>
<dbReference type="PROSITE" id="PS50113">
    <property type="entry name" value="PAC"/>
    <property type="match status" value="1"/>
</dbReference>
<dbReference type="InterPro" id="IPR043128">
    <property type="entry name" value="Rev_trsase/Diguanyl_cyclase"/>
</dbReference>
<evidence type="ECO:0000259" key="6">
    <source>
        <dbReference type="PROSITE" id="PS50887"/>
    </source>
</evidence>
<name>A0A840G1N9_RHOTE</name>
<dbReference type="PROSITE" id="PS50885">
    <property type="entry name" value="HAMP"/>
    <property type="match status" value="1"/>
</dbReference>
<evidence type="ECO:0000259" key="4">
    <source>
        <dbReference type="PROSITE" id="PS50883"/>
    </source>
</evidence>
<feature type="domain" description="HAMP" evidence="5">
    <location>
        <begin position="320"/>
        <end position="378"/>
    </location>
</feature>
<dbReference type="InterPro" id="IPR001610">
    <property type="entry name" value="PAC"/>
</dbReference>
<evidence type="ECO:0000256" key="1">
    <source>
        <dbReference type="ARBA" id="ARBA00051114"/>
    </source>
</evidence>
<dbReference type="InterPro" id="IPR029787">
    <property type="entry name" value="Nucleotide_cyclase"/>
</dbReference>
<dbReference type="GO" id="GO:0071732">
    <property type="term" value="P:cellular response to nitric oxide"/>
    <property type="evidence" value="ECO:0007669"/>
    <property type="project" value="UniProtKB-ARBA"/>
</dbReference>
<dbReference type="GO" id="GO:0007165">
    <property type="term" value="P:signal transduction"/>
    <property type="evidence" value="ECO:0007669"/>
    <property type="project" value="InterPro"/>
</dbReference>
<dbReference type="Pfam" id="PF00672">
    <property type="entry name" value="HAMP"/>
    <property type="match status" value="1"/>
</dbReference>
<feature type="domain" description="PAC" evidence="3">
    <location>
        <begin position="577"/>
        <end position="629"/>
    </location>
</feature>
<dbReference type="InterPro" id="IPR000700">
    <property type="entry name" value="PAS-assoc_C"/>
</dbReference>
<evidence type="ECO:0000259" key="5">
    <source>
        <dbReference type="PROSITE" id="PS50885"/>
    </source>
</evidence>
<protein>
    <submittedName>
        <fullName evidence="7">Diguanylate cyclase (GGDEF)-like protein/PAS domain S-box-containing protein</fullName>
    </submittedName>
</protein>
<keyword evidence="2" id="KW-0472">Membrane</keyword>
<keyword evidence="8" id="KW-1185">Reference proteome</keyword>
<keyword evidence="2" id="KW-0812">Transmembrane</keyword>
<dbReference type="SUPFAM" id="SSF158472">
    <property type="entry name" value="HAMP domain-like"/>
    <property type="match status" value="1"/>
</dbReference>
<dbReference type="PROSITE" id="PS50883">
    <property type="entry name" value="EAL"/>
    <property type="match status" value="1"/>
</dbReference>
<dbReference type="EMBL" id="JACIGE010000009">
    <property type="protein sequence ID" value="MBB4248184.1"/>
    <property type="molecule type" value="Genomic_DNA"/>
</dbReference>
<evidence type="ECO:0000313" key="7">
    <source>
        <dbReference type="EMBL" id="MBB4248184.1"/>
    </source>
</evidence>
<dbReference type="Proteomes" id="UP000587070">
    <property type="component" value="Unassembled WGS sequence"/>
</dbReference>
<dbReference type="CDD" id="cd01948">
    <property type="entry name" value="EAL"/>
    <property type="match status" value="1"/>
</dbReference>
<feature type="transmembrane region" description="Helical" evidence="2">
    <location>
        <begin position="298"/>
        <end position="319"/>
    </location>
</feature>
<dbReference type="InterPro" id="IPR000014">
    <property type="entry name" value="PAS"/>
</dbReference>
<dbReference type="Gene3D" id="3.30.450.20">
    <property type="entry name" value="PAS domain"/>
    <property type="match status" value="1"/>
</dbReference>
<feature type="domain" description="GGDEF" evidence="6">
    <location>
        <begin position="661"/>
        <end position="795"/>
    </location>
</feature>
<dbReference type="InterPro" id="IPR035965">
    <property type="entry name" value="PAS-like_dom_sf"/>
</dbReference>